<dbReference type="PANTHER" id="PTHR43166">
    <property type="entry name" value="AMINO ACID IMPORT ATP-BINDING PROTEIN"/>
    <property type="match status" value="1"/>
</dbReference>
<evidence type="ECO:0000313" key="9">
    <source>
        <dbReference type="Proteomes" id="UP000233375"/>
    </source>
</evidence>
<evidence type="ECO:0000256" key="5">
    <source>
        <dbReference type="ARBA" id="ARBA00022840"/>
    </source>
</evidence>
<keyword evidence="5 8" id="KW-0067">ATP-binding</keyword>
<dbReference type="RefSeq" id="WP_101177578.1">
    <property type="nucleotide sequence ID" value="NZ_PISE01000026.1"/>
</dbReference>
<keyword evidence="6" id="KW-0472">Membrane</keyword>
<evidence type="ECO:0000256" key="1">
    <source>
        <dbReference type="ARBA" id="ARBA00004202"/>
    </source>
</evidence>
<dbReference type="Gene3D" id="3.40.50.300">
    <property type="entry name" value="P-loop containing nucleotide triphosphate hydrolases"/>
    <property type="match status" value="1"/>
</dbReference>
<comment type="subcellular location">
    <subcellularLocation>
        <location evidence="1">Cell membrane</location>
        <topology evidence="1">Peripheral membrane protein</topology>
    </subcellularLocation>
</comment>
<evidence type="ECO:0000313" key="8">
    <source>
        <dbReference type="EMBL" id="PKG23305.1"/>
    </source>
</evidence>
<dbReference type="OrthoDB" id="9802185at2"/>
<evidence type="ECO:0000256" key="3">
    <source>
        <dbReference type="ARBA" id="ARBA00022475"/>
    </source>
</evidence>
<keyword evidence="2" id="KW-0813">Transport</keyword>
<comment type="caution">
    <text evidence="8">The sequence shown here is derived from an EMBL/GenBank/DDBJ whole genome shotgun (WGS) entry which is preliminary data.</text>
</comment>
<dbReference type="FunFam" id="3.40.50.300:FF:000020">
    <property type="entry name" value="Amino acid ABC transporter ATP-binding component"/>
    <property type="match status" value="1"/>
</dbReference>
<dbReference type="GO" id="GO:0005886">
    <property type="term" value="C:plasma membrane"/>
    <property type="evidence" value="ECO:0007669"/>
    <property type="project" value="UniProtKB-SubCell"/>
</dbReference>
<dbReference type="InterPro" id="IPR050086">
    <property type="entry name" value="MetN_ABC_transporter-like"/>
</dbReference>
<proteinExistence type="predicted"/>
<dbReference type="PROSITE" id="PS00211">
    <property type="entry name" value="ABC_TRANSPORTER_1"/>
    <property type="match status" value="1"/>
</dbReference>
<evidence type="ECO:0000256" key="2">
    <source>
        <dbReference type="ARBA" id="ARBA00022448"/>
    </source>
</evidence>
<dbReference type="GO" id="GO:0005524">
    <property type="term" value="F:ATP binding"/>
    <property type="evidence" value="ECO:0007669"/>
    <property type="project" value="UniProtKB-KW"/>
</dbReference>
<organism evidence="8 9">
    <name type="scientific">Niallia nealsonii</name>
    <dbReference type="NCBI Taxonomy" id="115979"/>
    <lineage>
        <taxon>Bacteria</taxon>
        <taxon>Bacillati</taxon>
        <taxon>Bacillota</taxon>
        <taxon>Bacilli</taxon>
        <taxon>Bacillales</taxon>
        <taxon>Bacillaceae</taxon>
        <taxon>Niallia</taxon>
    </lineage>
</organism>
<evidence type="ECO:0000256" key="4">
    <source>
        <dbReference type="ARBA" id="ARBA00022741"/>
    </source>
</evidence>
<dbReference type="Proteomes" id="UP000233375">
    <property type="component" value="Unassembled WGS sequence"/>
</dbReference>
<keyword evidence="3" id="KW-1003">Cell membrane</keyword>
<dbReference type="InterPro" id="IPR027417">
    <property type="entry name" value="P-loop_NTPase"/>
</dbReference>
<dbReference type="InterPro" id="IPR017871">
    <property type="entry name" value="ABC_transporter-like_CS"/>
</dbReference>
<evidence type="ECO:0000256" key="6">
    <source>
        <dbReference type="ARBA" id="ARBA00023136"/>
    </source>
</evidence>
<dbReference type="InterPro" id="IPR030679">
    <property type="entry name" value="ABC_ATPase_HisP-typ"/>
</dbReference>
<reference evidence="8 9" key="1">
    <citation type="journal article" date="2003" name="Int. J. Syst. Evol. Microbiol.">
        <title>Bacillus nealsonii sp. nov., isolated from a spacecraft-assembly facility, whose spores are gamma-radiation resistant.</title>
        <authorList>
            <person name="Venkateswaran K."/>
            <person name="Kempf M."/>
            <person name="Chen F."/>
            <person name="Satomi M."/>
            <person name="Nicholson W."/>
            <person name="Kern R."/>
        </authorList>
    </citation>
    <scope>NUCLEOTIDE SEQUENCE [LARGE SCALE GENOMIC DNA]</scope>
    <source>
        <strain evidence="8 9">FO-92</strain>
    </source>
</reference>
<dbReference type="EMBL" id="PISE01000026">
    <property type="protein sequence ID" value="PKG23305.1"/>
    <property type="molecule type" value="Genomic_DNA"/>
</dbReference>
<sequence length="257" mass="28825">MIQLKGIRKSFKQLEILKGIDLTIKKGEVVSILGPSGSGKTTLLRCVNFLEKPDDGIVRIGNVQVEAKGAKKKDIISLRKQSAMVFQHYNLFAHKTVLENVAEGLIVAKKMKKIEAHKRSKQILEKVGLSDKLHHYPSQLSGGQQQRVGIARALALNPEVILFDEPTSALDPELVGEVLSVIKNIAREGITMIIVTHEMNFAREVSDYVLFMDGGVIVEEGTPMEIFTKPKEMRTQKFLKRISREEEVNWEAKKNVL</sequence>
<dbReference type="SMART" id="SM00382">
    <property type="entry name" value="AAA"/>
    <property type="match status" value="1"/>
</dbReference>
<dbReference type="PANTHER" id="PTHR43166:SF35">
    <property type="entry name" value="L-CYSTINE IMPORT ATP-BINDING PROTEIN TCYN"/>
    <property type="match status" value="1"/>
</dbReference>
<dbReference type="CDD" id="cd03262">
    <property type="entry name" value="ABC_HisP_GlnQ"/>
    <property type="match status" value="1"/>
</dbReference>
<protein>
    <submittedName>
        <fullName evidence="8">Amino acid ABC transporter ATP-binding protein</fullName>
    </submittedName>
</protein>
<keyword evidence="4" id="KW-0547">Nucleotide-binding</keyword>
<dbReference type="InterPro" id="IPR003593">
    <property type="entry name" value="AAA+_ATPase"/>
</dbReference>
<name>A0A2N0Z1C1_9BACI</name>
<dbReference type="PIRSF" id="PIRSF039085">
    <property type="entry name" value="ABC_ATPase_HisP"/>
    <property type="match status" value="1"/>
</dbReference>
<dbReference type="AlphaFoldDB" id="A0A2N0Z1C1"/>
<dbReference type="InterPro" id="IPR003439">
    <property type="entry name" value="ABC_transporter-like_ATP-bd"/>
</dbReference>
<dbReference type="GO" id="GO:0016887">
    <property type="term" value="F:ATP hydrolysis activity"/>
    <property type="evidence" value="ECO:0007669"/>
    <property type="project" value="InterPro"/>
</dbReference>
<dbReference type="GO" id="GO:0015424">
    <property type="term" value="F:ABC-type amino acid transporter activity"/>
    <property type="evidence" value="ECO:0007669"/>
    <property type="project" value="InterPro"/>
</dbReference>
<dbReference type="SUPFAM" id="SSF52540">
    <property type="entry name" value="P-loop containing nucleoside triphosphate hydrolases"/>
    <property type="match status" value="1"/>
</dbReference>
<accession>A0A2N0Z1C1</accession>
<feature type="domain" description="ABC transporter" evidence="7">
    <location>
        <begin position="2"/>
        <end position="239"/>
    </location>
</feature>
<evidence type="ECO:0000259" key="7">
    <source>
        <dbReference type="PROSITE" id="PS50893"/>
    </source>
</evidence>
<keyword evidence="9" id="KW-1185">Reference proteome</keyword>
<gene>
    <name evidence="8" type="ORF">CWS01_12715</name>
</gene>
<dbReference type="PROSITE" id="PS50893">
    <property type="entry name" value="ABC_TRANSPORTER_2"/>
    <property type="match status" value="1"/>
</dbReference>
<dbReference type="Pfam" id="PF00005">
    <property type="entry name" value="ABC_tran"/>
    <property type="match status" value="1"/>
</dbReference>